<sequence length="226" mass="24320">MTIHSSSPTDPHLVPFRLRLAFASFCLFASLSFWATAWGQTAPATPPPASAVVIASGPAAGSETIRVTVGFASQTVQTEIQAPHLVEKHGGEWVTSETAEVRAAHAAPPPGQKTWSPNTYLPRSIPARPGQPDGITQSRTFPVPFGQPAGEAAPPPGAGPTGPTGPTTKREAIEAFLARRPDIVRFIQDNTGIRDPQKILEKWVYDVMRSEDKDWAEAKAILEKNW</sequence>
<accession>A0A367ZLL3</accession>
<proteinExistence type="predicted"/>
<organism evidence="2 3">
    <name type="scientific">Candidatus Ozemobacter sibiricus</name>
    <dbReference type="NCBI Taxonomy" id="2268124"/>
    <lineage>
        <taxon>Bacteria</taxon>
        <taxon>Candidatus Ozemobacteria</taxon>
        <taxon>Candidatus Ozemobacterales</taxon>
        <taxon>Candidatus Ozemobacteraceae</taxon>
        <taxon>Candidatus Ozemobacter</taxon>
    </lineage>
</organism>
<evidence type="ECO:0000256" key="1">
    <source>
        <dbReference type="SAM" id="MobiDB-lite"/>
    </source>
</evidence>
<dbReference type="AlphaFoldDB" id="A0A367ZLL3"/>
<comment type="caution">
    <text evidence="2">The sequence shown here is derived from an EMBL/GenBank/DDBJ whole genome shotgun (WGS) entry which is preliminary data.</text>
</comment>
<gene>
    <name evidence="2" type="ORF">OZSIB_1638</name>
</gene>
<dbReference type="EMBL" id="QOQW01000025">
    <property type="protein sequence ID" value="RCK78261.1"/>
    <property type="molecule type" value="Genomic_DNA"/>
</dbReference>
<name>A0A367ZLL3_9BACT</name>
<protein>
    <submittedName>
        <fullName evidence="2">Uncharacterized protein</fullName>
    </submittedName>
</protein>
<dbReference type="Proteomes" id="UP000252355">
    <property type="component" value="Unassembled WGS sequence"/>
</dbReference>
<feature type="region of interest" description="Disordered" evidence="1">
    <location>
        <begin position="104"/>
        <end position="168"/>
    </location>
</feature>
<evidence type="ECO:0000313" key="3">
    <source>
        <dbReference type="Proteomes" id="UP000252355"/>
    </source>
</evidence>
<evidence type="ECO:0000313" key="2">
    <source>
        <dbReference type="EMBL" id="RCK78261.1"/>
    </source>
</evidence>
<reference evidence="2 3" key="1">
    <citation type="submission" date="2018-05" db="EMBL/GenBank/DDBJ databases">
        <title>A metagenomic window into the 2 km-deep terrestrial subsurface aquifer revealed taxonomically and functionally diverse microbial community comprising novel uncultured bacterial lineages.</title>
        <authorList>
            <person name="Kadnikov V.V."/>
            <person name="Mardanov A.V."/>
            <person name="Beletsky A.V."/>
            <person name="Banks D."/>
            <person name="Pimenov N.V."/>
            <person name="Frank Y.A."/>
            <person name="Karnachuk O.V."/>
            <person name="Ravin N.V."/>
        </authorList>
    </citation>
    <scope>NUCLEOTIDE SEQUENCE [LARGE SCALE GENOMIC DNA]</scope>
    <source>
        <strain evidence="2">BY5</strain>
    </source>
</reference>